<feature type="domain" description="HTTM-like" evidence="6">
    <location>
        <begin position="20"/>
        <end position="298"/>
    </location>
</feature>
<feature type="transmembrane region" description="Helical" evidence="5">
    <location>
        <begin position="230"/>
        <end position="252"/>
    </location>
</feature>
<dbReference type="EMBL" id="MLYO01000053">
    <property type="protein sequence ID" value="OIJ98859.1"/>
    <property type="molecule type" value="Genomic_DNA"/>
</dbReference>
<keyword evidence="3 5" id="KW-1133">Transmembrane helix</keyword>
<dbReference type="InterPro" id="IPR052964">
    <property type="entry name" value="Sporulation_signal_mat"/>
</dbReference>
<evidence type="ECO:0000256" key="2">
    <source>
        <dbReference type="ARBA" id="ARBA00022692"/>
    </source>
</evidence>
<evidence type="ECO:0000313" key="8">
    <source>
        <dbReference type="Proteomes" id="UP000179642"/>
    </source>
</evidence>
<evidence type="ECO:0000256" key="4">
    <source>
        <dbReference type="ARBA" id="ARBA00023136"/>
    </source>
</evidence>
<feature type="transmembrane region" description="Helical" evidence="5">
    <location>
        <begin position="264"/>
        <end position="287"/>
    </location>
</feature>
<evidence type="ECO:0000256" key="1">
    <source>
        <dbReference type="ARBA" id="ARBA00004127"/>
    </source>
</evidence>
<name>A0A1S2PYD9_9ACTN</name>
<feature type="transmembrane region" description="Helical" evidence="5">
    <location>
        <begin position="88"/>
        <end position="113"/>
    </location>
</feature>
<dbReference type="RefSeq" id="WP_071383983.1">
    <property type="nucleotide sequence ID" value="NZ_MLYO01000053.1"/>
</dbReference>
<keyword evidence="2 5" id="KW-0812">Transmembrane</keyword>
<accession>A0A1S2PYD9</accession>
<evidence type="ECO:0000313" key="7">
    <source>
        <dbReference type="EMBL" id="OIJ98859.1"/>
    </source>
</evidence>
<dbReference type="InterPro" id="IPR011020">
    <property type="entry name" value="HTTM-like"/>
</dbReference>
<protein>
    <recommendedName>
        <fullName evidence="6">HTTM-like domain-containing protein</fullName>
    </recommendedName>
</protein>
<proteinExistence type="predicted"/>
<dbReference type="PANTHER" id="PTHR39535">
    <property type="entry name" value="SPORULATION-DELAYING PROTEIN SDPB"/>
    <property type="match status" value="1"/>
</dbReference>
<comment type="subcellular location">
    <subcellularLocation>
        <location evidence="1">Endomembrane system</location>
        <topology evidence="1">Multi-pass membrane protein</topology>
    </subcellularLocation>
</comment>
<dbReference type="Proteomes" id="UP000179642">
    <property type="component" value="Unassembled WGS sequence"/>
</dbReference>
<gene>
    <name evidence="7" type="ORF">BIV23_29220</name>
</gene>
<evidence type="ECO:0000256" key="5">
    <source>
        <dbReference type="SAM" id="Phobius"/>
    </source>
</evidence>
<reference evidence="7 8" key="1">
    <citation type="submission" date="2016-10" db="EMBL/GenBank/DDBJ databases">
        <title>Genome sequence of Streptomyces sp. MUSC 1.</title>
        <authorList>
            <person name="Lee L.-H."/>
            <person name="Ser H.-L."/>
            <person name="Law J.W.-F."/>
        </authorList>
    </citation>
    <scope>NUCLEOTIDE SEQUENCE [LARGE SCALE GENOMIC DNA]</scope>
    <source>
        <strain evidence="7 8">MUSC 1</strain>
    </source>
</reference>
<dbReference type="SMART" id="SM00752">
    <property type="entry name" value="HTTM"/>
    <property type="match status" value="1"/>
</dbReference>
<dbReference type="PANTHER" id="PTHR39535:SF2">
    <property type="entry name" value="HTTM DOMAIN-CONTAINING PROTEIN"/>
    <property type="match status" value="1"/>
</dbReference>
<organism evidence="7 8">
    <name type="scientific">Streptomyces monashensis</name>
    <dbReference type="NCBI Taxonomy" id="1678012"/>
    <lineage>
        <taxon>Bacteria</taxon>
        <taxon>Bacillati</taxon>
        <taxon>Actinomycetota</taxon>
        <taxon>Actinomycetes</taxon>
        <taxon>Kitasatosporales</taxon>
        <taxon>Streptomycetaceae</taxon>
        <taxon>Streptomyces</taxon>
    </lineage>
</organism>
<keyword evidence="4 5" id="KW-0472">Membrane</keyword>
<evidence type="ECO:0000259" key="6">
    <source>
        <dbReference type="SMART" id="SM00752"/>
    </source>
</evidence>
<sequence>MGTVRAALARLDAVILRLACREHRLIGIALLRIVIGFATILYCLADYSNRQFFWGPHSYDSPAVASKLLPHWGFSLFLASDSQWWFEFLFHATIVVAAAFMVFGGRALTLLQAVMMWSLHFRNQDVLEGGDNLAQILIIFMVFTVSNAYFAPGAKQRRAELLGDDRPTLRTSLHNLAAYLIVFQTAVLYFTAGYWKITGKVWQDGVAMYYITRLTGFQMSPTFAHWMSSAYLGTFVCYFTIAIELALPFAILSTRPWVRKSNTIALEGMHLGIMAFMGLVCFGLLMVGADCTCLKDEDYRSLGKRARRVRDAVIVRLGLATVGPRTAVASSGVLDSASRQEVHHA</sequence>
<evidence type="ECO:0000256" key="3">
    <source>
        <dbReference type="ARBA" id="ARBA00022989"/>
    </source>
</evidence>
<comment type="caution">
    <text evidence="7">The sequence shown here is derived from an EMBL/GenBank/DDBJ whole genome shotgun (WGS) entry which is preliminary data.</text>
</comment>
<keyword evidence="8" id="KW-1185">Reference proteome</keyword>
<dbReference type="AlphaFoldDB" id="A0A1S2PYD9"/>
<feature type="transmembrane region" description="Helical" evidence="5">
    <location>
        <begin position="173"/>
        <end position="195"/>
    </location>
</feature>
<feature type="transmembrane region" description="Helical" evidence="5">
    <location>
        <begin position="133"/>
        <end position="152"/>
    </location>
</feature>
<dbReference type="GO" id="GO:0012505">
    <property type="term" value="C:endomembrane system"/>
    <property type="evidence" value="ECO:0007669"/>
    <property type="project" value="UniProtKB-SubCell"/>
</dbReference>
<feature type="transmembrane region" description="Helical" evidence="5">
    <location>
        <begin position="25"/>
        <end position="45"/>
    </location>
</feature>